<dbReference type="PANTHER" id="PTHR43135">
    <property type="entry name" value="ALPHA-D-RIBOSE 1-METHYLPHOSPHONATE 5-TRIPHOSPHATE DIPHOSPHATASE"/>
    <property type="match status" value="1"/>
</dbReference>
<dbReference type="EMBL" id="UINC01046051">
    <property type="protein sequence ID" value="SVB53571.1"/>
    <property type="molecule type" value="Genomic_DNA"/>
</dbReference>
<dbReference type="PANTHER" id="PTHR43135:SF3">
    <property type="entry name" value="ALPHA-D-RIBOSE 1-METHYLPHOSPHONATE 5-TRIPHOSPHATE DIPHOSPHATASE"/>
    <property type="match status" value="1"/>
</dbReference>
<dbReference type="InterPro" id="IPR032466">
    <property type="entry name" value="Metal_Hydrolase"/>
</dbReference>
<accession>A0A382EUD7</accession>
<dbReference type="GO" id="GO:0016810">
    <property type="term" value="F:hydrolase activity, acting on carbon-nitrogen (but not peptide) bonds"/>
    <property type="evidence" value="ECO:0007669"/>
    <property type="project" value="InterPro"/>
</dbReference>
<gene>
    <name evidence="2" type="ORF">METZ01_LOCUS206425</name>
</gene>
<name>A0A382EUD7_9ZZZZ</name>
<dbReference type="SUPFAM" id="SSF51556">
    <property type="entry name" value="Metallo-dependent hydrolases"/>
    <property type="match status" value="1"/>
</dbReference>
<dbReference type="Gene3D" id="3.20.20.140">
    <property type="entry name" value="Metal-dependent hydrolases"/>
    <property type="match status" value="1"/>
</dbReference>
<feature type="domain" description="Amidohydrolase-related" evidence="1">
    <location>
        <begin position="57"/>
        <end position="320"/>
    </location>
</feature>
<dbReference type="InterPro" id="IPR011059">
    <property type="entry name" value="Metal-dep_hydrolase_composite"/>
</dbReference>
<dbReference type="Pfam" id="PF01979">
    <property type="entry name" value="Amidohydro_1"/>
    <property type="match status" value="1"/>
</dbReference>
<evidence type="ECO:0000259" key="1">
    <source>
        <dbReference type="Pfam" id="PF01979"/>
    </source>
</evidence>
<feature type="non-terminal residue" evidence="2">
    <location>
        <position position="330"/>
    </location>
</feature>
<proteinExistence type="predicted"/>
<sequence length="330" mass="36015">MKLVLKADRLINGSSSKVVPNAAVVIEGETISKVCSQSELTETELAEARVIDSSGGTLMPGFIEMHSHIHCSAESDAYTHITTETNETFLLRGSQAVRSSLSSGVTTMRDLGSRNEVVFPLRQSIEEGIIPGPRLLVAGTPITTTGGHCNTFGTEADSSEQVVRAIRNQFKLGADHIKIMSTGGGFTPGTNVRAPQYDWTTLRDAVKDAERLGLKMAAHCHATEGVRNCVKAGIHNLVHCSWLSENPEELYDYDPDVADQIAEKGIYVDPTLALSHLNKLRGRVKTPDSGAMADPERRFEILRDMWHRGVKFVTGMDSGMTNAHFNDFAY</sequence>
<dbReference type="Gene3D" id="2.30.40.10">
    <property type="entry name" value="Urease, subunit C, domain 1"/>
    <property type="match status" value="1"/>
</dbReference>
<organism evidence="2">
    <name type="scientific">marine metagenome</name>
    <dbReference type="NCBI Taxonomy" id="408172"/>
    <lineage>
        <taxon>unclassified sequences</taxon>
        <taxon>metagenomes</taxon>
        <taxon>ecological metagenomes</taxon>
    </lineage>
</organism>
<reference evidence="2" key="1">
    <citation type="submission" date="2018-05" db="EMBL/GenBank/DDBJ databases">
        <authorList>
            <person name="Lanie J.A."/>
            <person name="Ng W.-L."/>
            <person name="Kazmierczak K.M."/>
            <person name="Andrzejewski T.M."/>
            <person name="Davidsen T.M."/>
            <person name="Wayne K.J."/>
            <person name="Tettelin H."/>
            <person name="Glass J.I."/>
            <person name="Rusch D."/>
            <person name="Podicherti R."/>
            <person name="Tsui H.-C.T."/>
            <person name="Winkler M.E."/>
        </authorList>
    </citation>
    <scope>NUCLEOTIDE SEQUENCE</scope>
</reference>
<dbReference type="InterPro" id="IPR051781">
    <property type="entry name" value="Metallo-dep_Hydrolase"/>
</dbReference>
<dbReference type="AlphaFoldDB" id="A0A382EUD7"/>
<evidence type="ECO:0000313" key="2">
    <source>
        <dbReference type="EMBL" id="SVB53571.1"/>
    </source>
</evidence>
<dbReference type="InterPro" id="IPR006680">
    <property type="entry name" value="Amidohydro-rel"/>
</dbReference>
<protein>
    <recommendedName>
        <fullName evidence="1">Amidohydrolase-related domain-containing protein</fullName>
    </recommendedName>
</protein>
<dbReference type="SUPFAM" id="SSF51338">
    <property type="entry name" value="Composite domain of metallo-dependent hydrolases"/>
    <property type="match status" value="1"/>
</dbReference>